<dbReference type="InterPro" id="IPR008523">
    <property type="entry name" value="DUF805"/>
</dbReference>
<dbReference type="EMBL" id="JAUSRG010000001">
    <property type="protein sequence ID" value="MDP9903265.1"/>
    <property type="molecule type" value="Genomic_DNA"/>
</dbReference>
<name>A0AAW8DD98_9MICC</name>
<feature type="transmembrane region" description="Helical" evidence="1">
    <location>
        <begin position="136"/>
        <end position="155"/>
    </location>
</feature>
<evidence type="ECO:0000313" key="3">
    <source>
        <dbReference type="EMBL" id="MDQ0180082.1"/>
    </source>
</evidence>
<accession>A0AAW8DD98</accession>
<evidence type="ECO:0000256" key="1">
    <source>
        <dbReference type="SAM" id="Phobius"/>
    </source>
</evidence>
<dbReference type="PANTHER" id="PTHR34980:SF2">
    <property type="entry name" value="INNER MEMBRANE PROTEIN YHAH-RELATED"/>
    <property type="match status" value="1"/>
</dbReference>
<keyword evidence="1" id="KW-0812">Transmembrane</keyword>
<comment type="caution">
    <text evidence="2">The sequence shown here is derived from an EMBL/GenBank/DDBJ whole genome shotgun (WGS) entry which is preliminary data.</text>
</comment>
<feature type="transmembrane region" description="Helical" evidence="1">
    <location>
        <begin position="230"/>
        <end position="251"/>
    </location>
</feature>
<dbReference type="Proteomes" id="UP001230951">
    <property type="component" value="Unassembled WGS sequence"/>
</dbReference>
<keyword evidence="1" id="KW-1133">Transmembrane helix</keyword>
<reference evidence="2 4" key="1">
    <citation type="submission" date="2023-07" db="EMBL/GenBank/DDBJ databases">
        <title>Sorghum-associated microbial communities from plants grown in Nebraska, USA.</title>
        <authorList>
            <person name="Schachtman D."/>
        </authorList>
    </citation>
    <scope>NUCLEOTIDE SEQUENCE</scope>
    <source>
        <strain evidence="2">DS1006</strain>
        <strain evidence="3 4">DS1016</strain>
    </source>
</reference>
<protein>
    <submittedName>
        <fullName evidence="2">Uncharacterized membrane protein YhaH (DUF805 family)</fullName>
    </submittedName>
</protein>
<organism evidence="2 5">
    <name type="scientific">Arthrobacter bambusae</name>
    <dbReference type="NCBI Taxonomy" id="1338426"/>
    <lineage>
        <taxon>Bacteria</taxon>
        <taxon>Bacillati</taxon>
        <taxon>Actinomycetota</taxon>
        <taxon>Actinomycetes</taxon>
        <taxon>Micrococcales</taxon>
        <taxon>Micrococcaceae</taxon>
        <taxon>Arthrobacter</taxon>
    </lineage>
</organism>
<dbReference type="Proteomes" id="UP001242995">
    <property type="component" value="Unassembled WGS sequence"/>
</dbReference>
<feature type="transmembrane region" description="Helical" evidence="1">
    <location>
        <begin position="90"/>
        <end position="113"/>
    </location>
</feature>
<proteinExistence type="predicted"/>
<feature type="transmembrane region" description="Helical" evidence="1">
    <location>
        <begin position="29"/>
        <end position="50"/>
    </location>
</feature>
<dbReference type="AlphaFoldDB" id="A0AAW8DD98"/>
<evidence type="ECO:0000313" key="2">
    <source>
        <dbReference type="EMBL" id="MDP9903265.1"/>
    </source>
</evidence>
<keyword evidence="4" id="KW-1185">Reference proteome</keyword>
<dbReference type="Pfam" id="PF05656">
    <property type="entry name" value="DUF805"/>
    <property type="match status" value="1"/>
</dbReference>
<gene>
    <name evidence="2" type="ORF">J2S90_000205</name>
    <name evidence="3" type="ORF">J2S93_001498</name>
</gene>
<dbReference type="RefSeq" id="WP_306958883.1">
    <property type="nucleotide sequence ID" value="NZ_JAUSRG010000001.1"/>
</dbReference>
<feature type="transmembrane region" description="Helical" evidence="1">
    <location>
        <begin position="271"/>
        <end position="296"/>
    </location>
</feature>
<evidence type="ECO:0000313" key="4">
    <source>
        <dbReference type="Proteomes" id="UP001230951"/>
    </source>
</evidence>
<feature type="transmembrane region" description="Helical" evidence="1">
    <location>
        <begin position="308"/>
        <end position="328"/>
    </location>
</feature>
<keyword evidence="1" id="KW-0472">Membrane</keyword>
<dbReference type="EMBL" id="JAUSTF010000002">
    <property type="protein sequence ID" value="MDQ0180082.1"/>
    <property type="molecule type" value="Genomic_DNA"/>
</dbReference>
<sequence>MTYDPHVAKNPITADEWNARLRRNRTEEFFQQVGVGYAILTPVLIVLLIGGGGAPLGFLLAVALGPGLTMMVTSLIGLPIRLVPGIRRWWIRYGEIAMAGIVLSLGLVAYGYATGHEATYPDPEVHGTITAYEPDGAFVLPGWLLLTFFATHAWIPPRWKKNRLGGSSTVRDTKEPYVSHQWQSPEQAIPAGIGAVPLWAPYYGASIGEAVKRFFKKYAMFSGRASRSEYWWWYLVSFAVGIVLGVLMAVLSNASAQEPDAYGYVTPDPGAGSAAGIIIWILWLLAILLPTLALTVRRLHDANLNGSLVIIGLVPFLGGMALLVLALLPSKLEGRRFDVPV</sequence>
<dbReference type="PANTHER" id="PTHR34980">
    <property type="entry name" value="INNER MEMBRANE PROTEIN-RELATED-RELATED"/>
    <property type="match status" value="1"/>
</dbReference>
<evidence type="ECO:0000313" key="5">
    <source>
        <dbReference type="Proteomes" id="UP001242995"/>
    </source>
</evidence>
<feature type="transmembrane region" description="Helical" evidence="1">
    <location>
        <begin position="56"/>
        <end position="78"/>
    </location>
</feature>
<dbReference type="GO" id="GO:0005886">
    <property type="term" value="C:plasma membrane"/>
    <property type="evidence" value="ECO:0007669"/>
    <property type="project" value="TreeGrafter"/>
</dbReference>